<gene>
    <name evidence="4" type="ORF">Pth03_04080</name>
</gene>
<feature type="domain" description="F5/8 type C" evidence="3">
    <location>
        <begin position="120"/>
        <end position="286"/>
    </location>
</feature>
<dbReference type="Pfam" id="PF22633">
    <property type="entry name" value="F5_F8_type_C_2"/>
    <property type="match status" value="1"/>
</dbReference>
<dbReference type="Gene3D" id="2.60.120.260">
    <property type="entry name" value="Galactose-binding domain-like"/>
    <property type="match status" value="1"/>
</dbReference>
<dbReference type="PANTHER" id="PTHR31084">
    <property type="entry name" value="ALPHA-L-FUCOSIDASE 2"/>
    <property type="match status" value="1"/>
</dbReference>
<protein>
    <recommendedName>
        <fullName evidence="3">F5/8 type C domain-containing protein</fullName>
    </recommendedName>
</protein>
<evidence type="ECO:0000313" key="5">
    <source>
        <dbReference type="Proteomes" id="UP000605992"/>
    </source>
</evidence>
<dbReference type="InterPro" id="IPR008979">
    <property type="entry name" value="Galactose-bd-like_sf"/>
</dbReference>
<organism evidence="4 5">
    <name type="scientific">Planotetraspora thailandica</name>
    <dbReference type="NCBI Taxonomy" id="487172"/>
    <lineage>
        <taxon>Bacteria</taxon>
        <taxon>Bacillati</taxon>
        <taxon>Actinomycetota</taxon>
        <taxon>Actinomycetes</taxon>
        <taxon>Streptosporangiales</taxon>
        <taxon>Streptosporangiaceae</taxon>
        <taxon>Planotetraspora</taxon>
    </lineage>
</organism>
<evidence type="ECO:0000313" key="4">
    <source>
        <dbReference type="EMBL" id="GII52019.1"/>
    </source>
</evidence>
<proteinExistence type="predicted"/>
<comment type="caution">
    <text evidence="4">The sequence shown here is derived from an EMBL/GenBank/DDBJ whole genome shotgun (WGS) entry which is preliminary data.</text>
</comment>
<dbReference type="InterPro" id="IPR054363">
    <property type="entry name" value="GH95_cat"/>
</dbReference>
<dbReference type="PROSITE" id="PS50022">
    <property type="entry name" value="FA58C_3"/>
    <property type="match status" value="1"/>
</dbReference>
<dbReference type="Pfam" id="PF22124">
    <property type="entry name" value="Glyco_hydro_95_cat"/>
    <property type="match status" value="1"/>
</dbReference>
<feature type="compositionally biased region" description="Polar residues" evidence="1">
    <location>
        <begin position="1094"/>
        <end position="1110"/>
    </location>
</feature>
<dbReference type="InterPro" id="IPR008928">
    <property type="entry name" value="6-hairpin_glycosidase_sf"/>
</dbReference>
<accession>A0A8J3V0V4</accession>
<dbReference type="Gene3D" id="1.50.10.10">
    <property type="match status" value="1"/>
</dbReference>
<dbReference type="PROSITE" id="PS51318">
    <property type="entry name" value="TAT"/>
    <property type="match status" value="1"/>
</dbReference>
<evidence type="ECO:0000256" key="1">
    <source>
        <dbReference type="SAM" id="MobiDB-lite"/>
    </source>
</evidence>
<dbReference type="SUPFAM" id="SSF48208">
    <property type="entry name" value="Six-hairpin glycosidases"/>
    <property type="match status" value="1"/>
</dbReference>
<dbReference type="InterPro" id="IPR012341">
    <property type="entry name" value="6hp_glycosidase-like_sf"/>
</dbReference>
<keyword evidence="2" id="KW-0732">Signal</keyword>
<feature type="region of interest" description="Disordered" evidence="1">
    <location>
        <begin position="1082"/>
        <end position="1110"/>
    </location>
</feature>
<dbReference type="SUPFAM" id="SSF49785">
    <property type="entry name" value="Galactose-binding domain-like"/>
    <property type="match status" value="1"/>
</dbReference>
<dbReference type="EMBL" id="BOOR01000004">
    <property type="protein sequence ID" value="GII52019.1"/>
    <property type="molecule type" value="Genomic_DNA"/>
</dbReference>
<sequence>MRTSRAPVRAFIRRTVLLTAATTLAAASAVVVTTAAPALAELPPNEWATLSQKLAGITGDWNNENYPGAISQTMPNTAYLGNGDVGVSSAGSRGVKTFVISKGDFWNGGSSIQTAGLGGVTLQAVAPVETSLNLALNKPVAVSTNSSNASRAVNGEWTPNSGFEGWFSDVGKPQWFRLDLGASTTVGRIVLRHDAAARQGQDANTPKVFSIQYSNDTTAPGTDPNAPGWTTLTSYTNNTASTTDISFTPVSARWVRVYYVQPTQESTSDSTQNPRARLGQIEVYADPNATTPPPAPPFHERQNILDPSIDTDMLMDDAHLTMHTWQGSDSNVVVTELTSHATDPVDLQLSTWSGAGSANGGYTETSGVEGSTLWATRETQNIPTARWVSRATLATRVIGAELQKPAATNTSTSATAKATFRLEPGTTVQIVTGVGGGGRNPTNTLATAQDLITGQTTASLAELAQRKADWWKAYWLQSWVELGDPLLERYYYGAQYEIGSASRPGKLAPALYGIWFTTDQPMFSGDYHLNYNAQAPFYGVYSSNRPELSLPYYQVVEDYVPAAKARAKNDVSRIKPDYVATRPDLAGGADGVLFPVGIGPWGSTSGGQGSSQFPGSYLQQTSNGLFNAMLYVDYWKYTQDKAFLQNEAYPYLKEVAAFFEDWLDDGGVPGGQLNLWAGPHENTWGRNSSPDVPFLRTTLKTLVEASKLLNEDPDQRAVWEDMLNRLAPTPTTTRNGASVYTLADDGTMIGENGQPGPNFRSGDNTVNLEVVQPGDEIDVFSSPADLARGQASVQQMNSWGQLNAFAKVFAQAARVGYDPETLIARLKAQLSGNIGLAPNLAVADGFHGIEKAAATEGINSMLLYGDGEKLAVFPDWPANRDASFHRLLAKGAFEVSAAQTGGVVHSLEITSKAGGDLKLKNPWPTSAVTVTDGKGHFTAVTVHDGFLEFDTKAGNTYYFSTTEPACTSIQTTNRTGPLVVSSGVLCLDGATQTGPVIVRAGAGLRTTAGAKVVGPVDASGAGVVSLCDTEVAGPVNVNGAASVTIGDPARRCAVNTVAGPVSVTNTRGTSVISGNKITGPLNCSGNEPAPVDNGSPNTVTGPKQGQCTNL</sequence>
<dbReference type="Proteomes" id="UP000605992">
    <property type="component" value="Unassembled WGS sequence"/>
</dbReference>
<evidence type="ECO:0000256" key="2">
    <source>
        <dbReference type="SAM" id="SignalP"/>
    </source>
</evidence>
<keyword evidence="5" id="KW-1185">Reference proteome</keyword>
<feature type="signal peptide" evidence="2">
    <location>
        <begin position="1"/>
        <end position="40"/>
    </location>
</feature>
<feature type="chain" id="PRO_5039255367" description="F5/8 type C domain-containing protein" evidence="2">
    <location>
        <begin position="41"/>
        <end position="1110"/>
    </location>
</feature>
<dbReference type="PANTHER" id="PTHR31084:SF0">
    <property type="entry name" value="ALPHA-L-FUCOSIDASE 2"/>
    <property type="match status" value="1"/>
</dbReference>
<name>A0A8J3V0V4_9ACTN</name>
<dbReference type="RefSeq" id="WP_377354990.1">
    <property type="nucleotide sequence ID" value="NZ_JBHLUG010000022.1"/>
</dbReference>
<evidence type="ECO:0000259" key="3">
    <source>
        <dbReference type="PROSITE" id="PS50022"/>
    </source>
</evidence>
<dbReference type="GO" id="GO:0004560">
    <property type="term" value="F:alpha-L-fucosidase activity"/>
    <property type="evidence" value="ECO:0007669"/>
    <property type="project" value="TreeGrafter"/>
</dbReference>
<reference evidence="4" key="1">
    <citation type="submission" date="2021-01" db="EMBL/GenBank/DDBJ databases">
        <title>Whole genome shotgun sequence of Planotetraspora thailandica NBRC 104271.</title>
        <authorList>
            <person name="Komaki H."/>
            <person name="Tamura T."/>
        </authorList>
    </citation>
    <scope>NUCLEOTIDE SEQUENCE</scope>
    <source>
        <strain evidence="4">NBRC 104271</strain>
    </source>
</reference>
<dbReference type="InterPro" id="IPR006311">
    <property type="entry name" value="TAT_signal"/>
</dbReference>
<dbReference type="InterPro" id="IPR000421">
    <property type="entry name" value="FA58C"/>
</dbReference>
<dbReference type="AlphaFoldDB" id="A0A8J3V0V4"/>
<dbReference type="GO" id="GO:0005975">
    <property type="term" value="P:carbohydrate metabolic process"/>
    <property type="evidence" value="ECO:0007669"/>
    <property type="project" value="InterPro"/>
</dbReference>